<evidence type="ECO:0000256" key="1">
    <source>
        <dbReference type="SAM" id="Phobius"/>
    </source>
</evidence>
<name>A0A6C0DVB3_9ZZZZ</name>
<protein>
    <recommendedName>
        <fullName evidence="3">Vint domain-containing protein</fullName>
    </recommendedName>
</protein>
<feature type="transmembrane region" description="Helical" evidence="1">
    <location>
        <begin position="203"/>
        <end position="222"/>
    </location>
</feature>
<proteinExistence type="predicted"/>
<keyword evidence="1" id="KW-0472">Membrane</keyword>
<feature type="transmembrane region" description="Helical" evidence="1">
    <location>
        <begin position="142"/>
        <end position="162"/>
    </location>
</feature>
<reference evidence="2" key="1">
    <citation type="journal article" date="2020" name="Nature">
        <title>Giant virus diversity and host interactions through global metagenomics.</title>
        <authorList>
            <person name="Schulz F."/>
            <person name="Roux S."/>
            <person name="Paez-Espino D."/>
            <person name="Jungbluth S."/>
            <person name="Walsh D.A."/>
            <person name="Denef V.J."/>
            <person name="McMahon K.D."/>
            <person name="Konstantinidis K.T."/>
            <person name="Eloe-Fadrosh E.A."/>
            <person name="Kyrpides N.C."/>
            <person name="Woyke T."/>
        </authorList>
    </citation>
    <scope>NUCLEOTIDE SEQUENCE</scope>
    <source>
        <strain evidence="2">GVMAG-M-3300023174-60</strain>
    </source>
</reference>
<keyword evidence="1" id="KW-1133">Transmembrane helix</keyword>
<keyword evidence="1" id="KW-0812">Transmembrane</keyword>
<evidence type="ECO:0000313" key="2">
    <source>
        <dbReference type="EMBL" id="QHT20213.1"/>
    </source>
</evidence>
<dbReference type="EMBL" id="MN739677">
    <property type="protein sequence ID" value="QHT20213.1"/>
    <property type="molecule type" value="Genomic_DNA"/>
</dbReference>
<organism evidence="2">
    <name type="scientific">viral metagenome</name>
    <dbReference type="NCBI Taxonomy" id="1070528"/>
    <lineage>
        <taxon>unclassified sequences</taxon>
        <taxon>metagenomes</taxon>
        <taxon>organismal metagenomes</taxon>
    </lineage>
</organism>
<feature type="transmembrane region" description="Helical" evidence="1">
    <location>
        <begin position="174"/>
        <end position="197"/>
    </location>
</feature>
<dbReference type="AlphaFoldDB" id="A0A6C0DVB3"/>
<accession>A0A6C0DVB3</accession>
<evidence type="ECO:0008006" key="3">
    <source>
        <dbReference type="Google" id="ProtNLM"/>
    </source>
</evidence>
<sequence>MESKWPFMLIAFGLVLALGLTVAGLERTSVMNNWPNRRCELPVVAAAMFFKPDSDSRTKGDFAKDNFDFCMKTYVEKFITLFMTPINALFGKQFNIATGAVDMVNTVRDIAQKLYNTLLGFLDQYMRRFNASVFEMSRIIQYLRMAMGRANAMVLSMLYSGITIFRGMLNTIQFVIKVVLIICGILLAIIIILIFVLFPLIPLILSVLGAIIATVLVLTMVISGEVANEASSDRGGFCFAENTKILVKRDNKEILVSVKDIKIGDEMGNDCGKVTAVIQMDGKEVPLFNINGINVSGSHLVFGTDNIWKSVSKDERANPVDNKSDVLYCFNTTTHKIPVSSSDGIIQFRDWEELEDDDVKGQFIWNYEILKNLNKHSNYTKWEKGLNSYSDIPLVGSNIKVKTKRGFVEISKLSLFGRVLDRNGVEQRILGVVNAEIDDALDNNGKWHTELYEYKDDVWVKGLSTVQMGNGLVCGITIITDSGEFIIWDEVEKREKIVRDFTDIGHKEIHLTYPMVASRLRSWNSQTVA</sequence>